<dbReference type="RefSeq" id="WP_211675530.1">
    <property type="nucleotide sequence ID" value="NZ_BAABFX010000018.1"/>
</dbReference>
<sequence length="130" mass="13301">MAKLTFIAGLAAGYVLGTRAGRQRYEQIARTSGKVWHSRPVQKQVANAKEAARTKAAPAVADIVADAARATGQRLRASRTVTAETITSSPSTPPPTAGGTMPPVANGSPTAAPRPTPDPWAAASRTDGAA</sequence>
<feature type="region of interest" description="Disordered" evidence="1">
    <location>
        <begin position="72"/>
        <end position="130"/>
    </location>
</feature>
<comment type="caution">
    <text evidence="2">The sequence shown here is derived from an EMBL/GenBank/DDBJ whole genome shotgun (WGS) entry which is preliminary data.</text>
</comment>
<dbReference type="Proteomes" id="UP001500390">
    <property type="component" value="Unassembled WGS sequence"/>
</dbReference>
<evidence type="ECO:0000313" key="2">
    <source>
        <dbReference type="EMBL" id="GAA4391004.1"/>
    </source>
</evidence>
<dbReference type="EMBL" id="BAABFX010000018">
    <property type="protein sequence ID" value="GAA4391004.1"/>
    <property type="molecule type" value="Genomic_DNA"/>
</dbReference>
<accession>A0ABP8JHJ4</accession>
<gene>
    <name evidence="2" type="ORF">GCM10023153_08460</name>
</gene>
<organism evidence="2 3">
    <name type="scientific">Ornithinibacter aureus</name>
    <dbReference type="NCBI Taxonomy" id="622664"/>
    <lineage>
        <taxon>Bacteria</taxon>
        <taxon>Bacillati</taxon>
        <taxon>Actinomycetota</taxon>
        <taxon>Actinomycetes</taxon>
        <taxon>Micrococcales</taxon>
        <taxon>Intrasporangiaceae</taxon>
        <taxon>Ornithinibacter</taxon>
    </lineage>
</organism>
<evidence type="ECO:0000313" key="3">
    <source>
        <dbReference type="Proteomes" id="UP001500390"/>
    </source>
</evidence>
<reference evidence="3" key="1">
    <citation type="journal article" date="2019" name="Int. J. Syst. Evol. Microbiol.">
        <title>The Global Catalogue of Microorganisms (GCM) 10K type strain sequencing project: providing services to taxonomists for standard genome sequencing and annotation.</title>
        <authorList>
            <consortium name="The Broad Institute Genomics Platform"/>
            <consortium name="The Broad Institute Genome Sequencing Center for Infectious Disease"/>
            <person name="Wu L."/>
            <person name="Ma J."/>
        </authorList>
    </citation>
    <scope>NUCLEOTIDE SEQUENCE [LARGE SCALE GENOMIC DNA]</scope>
    <source>
        <strain evidence="3">JCM 17738</strain>
    </source>
</reference>
<evidence type="ECO:0008006" key="4">
    <source>
        <dbReference type="Google" id="ProtNLM"/>
    </source>
</evidence>
<proteinExistence type="predicted"/>
<protein>
    <recommendedName>
        <fullName evidence="4">Protoporphyrinogen oxidase</fullName>
    </recommendedName>
</protein>
<name>A0ABP8JHJ4_9MICO</name>
<keyword evidence="3" id="KW-1185">Reference proteome</keyword>
<evidence type="ECO:0000256" key="1">
    <source>
        <dbReference type="SAM" id="MobiDB-lite"/>
    </source>
</evidence>